<evidence type="ECO:0000313" key="3">
    <source>
        <dbReference type="EMBL" id="KRN95059.1"/>
    </source>
</evidence>
<name>A0A0R2L015_9LACO</name>
<evidence type="ECO:0000313" key="4">
    <source>
        <dbReference type="Proteomes" id="UP000051139"/>
    </source>
</evidence>
<dbReference type="AlphaFoldDB" id="A0A0R2L015"/>
<feature type="compositionally biased region" description="Acidic residues" evidence="1">
    <location>
        <begin position="306"/>
        <end position="319"/>
    </location>
</feature>
<evidence type="ECO:0000313" key="5">
    <source>
        <dbReference type="Proteomes" id="UP000321429"/>
    </source>
</evidence>
<evidence type="ECO:0000313" key="2">
    <source>
        <dbReference type="EMBL" id="GEK28313.1"/>
    </source>
</evidence>
<reference evidence="3 4" key="1">
    <citation type="journal article" date="2015" name="Genome Announc.">
        <title>Expanding the biotechnology potential of lactobacilli through comparative genomics of 213 strains and associated genera.</title>
        <authorList>
            <person name="Sun Z."/>
            <person name="Harris H.M."/>
            <person name="McCann A."/>
            <person name="Guo C."/>
            <person name="Argimon S."/>
            <person name="Zhang W."/>
            <person name="Yang X."/>
            <person name="Jeffery I.B."/>
            <person name="Cooney J.C."/>
            <person name="Kagawa T.F."/>
            <person name="Liu W."/>
            <person name="Song Y."/>
            <person name="Salvetti E."/>
            <person name="Wrobel A."/>
            <person name="Rasinkangas P."/>
            <person name="Parkhill J."/>
            <person name="Rea M.C."/>
            <person name="O'Sullivan O."/>
            <person name="Ritari J."/>
            <person name="Douillard F.P."/>
            <person name="Paul Ross R."/>
            <person name="Yang R."/>
            <person name="Briner A.E."/>
            <person name="Felis G.E."/>
            <person name="de Vos W.M."/>
            <person name="Barrangou R."/>
            <person name="Klaenhammer T.R."/>
            <person name="Caufield P.W."/>
            <person name="Cui Y."/>
            <person name="Zhang H."/>
            <person name="O'Toole P.W."/>
        </authorList>
    </citation>
    <scope>NUCLEOTIDE SEQUENCE [LARGE SCALE GENOMIC DNA]</scope>
    <source>
        <strain evidence="3 4">DSM 22696</strain>
    </source>
</reference>
<dbReference type="RefSeq" id="WP_225425832.1">
    <property type="nucleotide sequence ID" value="NZ_BJUD01000008.1"/>
</dbReference>
<organism evidence="3 4">
    <name type="scientific">Furfurilactobacillus siliginis</name>
    <dbReference type="NCBI Taxonomy" id="348151"/>
    <lineage>
        <taxon>Bacteria</taxon>
        <taxon>Bacillati</taxon>
        <taxon>Bacillota</taxon>
        <taxon>Bacilli</taxon>
        <taxon>Lactobacillales</taxon>
        <taxon>Lactobacillaceae</taxon>
        <taxon>Furfurilactobacillus</taxon>
    </lineage>
</organism>
<dbReference type="STRING" id="348151.IV55_GL000340"/>
<dbReference type="EMBL" id="BJUD01000008">
    <property type="protein sequence ID" value="GEK28313.1"/>
    <property type="molecule type" value="Genomic_DNA"/>
</dbReference>
<evidence type="ECO:0008006" key="6">
    <source>
        <dbReference type="Google" id="ProtNLM"/>
    </source>
</evidence>
<feature type="compositionally biased region" description="Basic and acidic residues" evidence="1">
    <location>
        <begin position="295"/>
        <end position="305"/>
    </location>
</feature>
<dbReference type="EMBL" id="JQCB01000011">
    <property type="protein sequence ID" value="KRN95059.1"/>
    <property type="molecule type" value="Genomic_DNA"/>
</dbReference>
<sequence length="319" mass="36959">MDKSQTDATKQRTVQPELSGKLKQKMRYLDEITSAINKFDDRRVYELVDPQEYATLVRGNKQTESTHLADLVQDVHPDLSHYLSTELIKYLRATYSFFFFEETKLGDFDIFFGNWWDRRLFGRLDVLNAKLVFDGEEYDKLTQSFALEAEGKNYNSDRIKEIAHQSQELQSLVENQDERDQEKETLRGQLKEVGESRNLFNGGHAKSERQTILDQLTKLADEDDKANNAYKGMKANEDESLVLSKEDTILSYEKQAIRKVFGSFENFKTHNENLYVDYLNSLISKGIEDGTLSPDEARPAKSKTTDEDDKKDEVIEDDK</sequence>
<dbReference type="Proteomes" id="UP000051139">
    <property type="component" value="Unassembled WGS sequence"/>
</dbReference>
<feature type="region of interest" description="Disordered" evidence="1">
    <location>
        <begin position="288"/>
        <end position="319"/>
    </location>
</feature>
<proteinExistence type="predicted"/>
<comment type="caution">
    <text evidence="3">The sequence shown here is derived from an EMBL/GenBank/DDBJ whole genome shotgun (WGS) entry which is preliminary data.</text>
</comment>
<gene>
    <name evidence="3" type="ORF">IV55_GL000340</name>
    <name evidence="2" type="ORF">LSI01_06240</name>
</gene>
<protein>
    <recommendedName>
        <fullName evidence="6">Exonuclease SbcC</fullName>
    </recommendedName>
</protein>
<reference evidence="2 5" key="2">
    <citation type="submission" date="2019-07" db="EMBL/GenBank/DDBJ databases">
        <title>Whole genome shotgun sequence of Lactobacillus siliginis NBRC 101315.</title>
        <authorList>
            <person name="Hosoyama A."/>
            <person name="Uohara A."/>
            <person name="Ohji S."/>
            <person name="Ichikawa N."/>
        </authorList>
    </citation>
    <scope>NUCLEOTIDE SEQUENCE [LARGE SCALE GENOMIC DNA]</scope>
    <source>
        <strain evidence="2 5">NBRC 101315</strain>
    </source>
</reference>
<keyword evidence="4" id="KW-1185">Reference proteome</keyword>
<dbReference type="PATRIC" id="fig|348151.3.peg.346"/>
<evidence type="ECO:0000256" key="1">
    <source>
        <dbReference type="SAM" id="MobiDB-lite"/>
    </source>
</evidence>
<dbReference type="Proteomes" id="UP000321429">
    <property type="component" value="Unassembled WGS sequence"/>
</dbReference>
<accession>A0A0R2L015</accession>